<accession>A0ABP3GLY6</accession>
<gene>
    <name evidence="1" type="ORF">GCM10010151_41640</name>
</gene>
<comment type="caution">
    <text evidence="1">The sequence shown here is derived from an EMBL/GenBank/DDBJ whole genome shotgun (WGS) entry which is preliminary data.</text>
</comment>
<proteinExistence type="predicted"/>
<evidence type="ECO:0000313" key="2">
    <source>
        <dbReference type="Proteomes" id="UP001501822"/>
    </source>
</evidence>
<name>A0ABP3GLY6_9ACTN</name>
<dbReference type="Proteomes" id="UP001501822">
    <property type="component" value="Unassembled WGS sequence"/>
</dbReference>
<dbReference type="EMBL" id="BAAABM010000037">
    <property type="protein sequence ID" value="GAA0347624.1"/>
    <property type="molecule type" value="Genomic_DNA"/>
</dbReference>
<sequence>MLWGQIGGQGLQGSRPHERKIQPVHILVPSLEAAGARQWALSSREASDEHSLTRHPQGCPQLVHKPRRYWGYVCSV</sequence>
<reference evidence="2" key="1">
    <citation type="journal article" date="2019" name="Int. J. Syst. Evol. Microbiol.">
        <title>The Global Catalogue of Microorganisms (GCM) 10K type strain sequencing project: providing services to taxonomists for standard genome sequencing and annotation.</title>
        <authorList>
            <consortium name="The Broad Institute Genomics Platform"/>
            <consortium name="The Broad Institute Genome Sequencing Center for Infectious Disease"/>
            <person name="Wu L."/>
            <person name="Ma J."/>
        </authorList>
    </citation>
    <scope>NUCLEOTIDE SEQUENCE [LARGE SCALE GENOMIC DNA]</scope>
    <source>
        <strain evidence="2">JCM 3146</strain>
    </source>
</reference>
<keyword evidence="2" id="KW-1185">Reference proteome</keyword>
<protein>
    <submittedName>
        <fullName evidence="1">Uncharacterized protein</fullName>
    </submittedName>
</protein>
<evidence type="ECO:0000313" key="1">
    <source>
        <dbReference type="EMBL" id="GAA0347624.1"/>
    </source>
</evidence>
<organism evidence="1 2">
    <name type="scientific">Actinoallomurus spadix</name>
    <dbReference type="NCBI Taxonomy" id="79912"/>
    <lineage>
        <taxon>Bacteria</taxon>
        <taxon>Bacillati</taxon>
        <taxon>Actinomycetota</taxon>
        <taxon>Actinomycetes</taxon>
        <taxon>Streptosporangiales</taxon>
        <taxon>Thermomonosporaceae</taxon>
        <taxon>Actinoallomurus</taxon>
    </lineage>
</organism>